<evidence type="ECO:0000259" key="4">
    <source>
        <dbReference type="Pfam" id="PF13229"/>
    </source>
</evidence>
<accession>A0A7H1N372</accession>
<dbReference type="SUPFAM" id="SSF51126">
    <property type="entry name" value="Pectin lyase-like"/>
    <property type="match status" value="1"/>
</dbReference>
<dbReference type="AlphaFoldDB" id="A0A7H1N372"/>
<dbReference type="InterPro" id="IPR011050">
    <property type="entry name" value="Pectin_lyase_fold/virulence"/>
</dbReference>
<dbReference type="InterPro" id="IPR039448">
    <property type="entry name" value="Beta_helix"/>
</dbReference>
<organism evidence="5 6">
    <name type="scientific">Defluviicoccus vanus</name>
    <dbReference type="NCBI Taxonomy" id="111831"/>
    <lineage>
        <taxon>Bacteria</taxon>
        <taxon>Pseudomonadati</taxon>
        <taxon>Pseudomonadota</taxon>
        <taxon>Alphaproteobacteria</taxon>
        <taxon>Rhodospirillales</taxon>
        <taxon>Rhodospirillaceae</taxon>
        <taxon>Defluviicoccus</taxon>
    </lineage>
</organism>
<gene>
    <name evidence="5" type="ORF">HQ394_13495</name>
</gene>
<dbReference type="Gene3D" id="2.160.20.10">
    <property type="entry name" value="Single-stranded right-handed beta-helix, Pectin lyase-like"/>
    <property type="match status" value="2"/>
</dbReference>
<protein>
    <submittedName>
        <fullName evidence="5">Right-handed parallel beta-helix repeat-containing protein</fullName>
    </submittedName>
</protein>
<evidence type="ECO:0000313" key="6">
    <source>
        <dbReference type="Proteomes" id="UP000516369"/>
    </source>
</evidence>
<feature type="domain" description="Right handed beta helix" evidence="4">
    <location>
        <begin position="270"/>
        <end position="404"/>
    </location>
</feature>
<name>A0A7H1N372_9PROT</name>
<dbReference type="RefSeq" id="WP_190260644.1">
    <property type="nucleotide sequence ID" value="NZ_CP053923.1"/>
</dbReference>
<dbReference type="InterPro" id="IPR051550">
    <property type="entry name" value="SCF-Subunits/Alg-Epimerases"/>
</dbReference>
<dbReference type="KEGG" id="dvn:HQ394_13495"/>
<keyword evidence="6" id="KW-1185">Reference proteome</keyword>
<evidence type="ECO:0000256" key="3">
    <source>
        <dbReference type="ARBA" id="ARBA00022786"/>
    </source>
</evidence>
<dbReference type="PANTHER" id="PTHR22990:SF15">
    <property type="entry name" value="F-BOX ONLY PROTEIN 10"/>
    <property type="match status" value="1"/>
</dbReference>
<sequence>MNVTQRGPLPLDAPPAVWDRHRRCPVRRDVVRHLVHAWPRQIERFSQDVAEAPQGDDGASASLAPGINLLGIGKPNGTSERVTGTKAREIVVDASGNGDSRDIAAAIATAPPGAVIRIRPGSYKSVLTLDKDVHLVGTPENPGQVNVTVSSKSCLISRAADASVSGISLRNDGQEAGPCVVVSSGRLRLEDVEIMSGSAVGLSVDAQGEVLGRAIRIVDTAQHGLVIRDGGRLILEAAAIEGSGGVGAQIVRAGEVEVRDSRVVGGKGVGIVVADGSQVRLIGNTVANNGSSGIEVLRTRGTVIADNAVSGNREAGLFLNRKSDATALGNQFAENGLSGAIIMGSSGRFERNRLEGNAEHGVYLTKGGSGVFTDNVIDGNRGHGIAIEADSRAELRGNRILNNKTPDVIGPAAATN</sequence>
<evidence type="ECO:0000256" key="1">
    <source>
        <dbReference type="ARBA" id="ARBA00004906"/>
    </source>
</evidence>
<keyword evidence="3" id="KW-0833">Ubl conjugation pathway</keyword>
<dbReference type="InterPro" id="IPR006626">
    <property type="entry name" value="PbH1"/>
</dbReference>
<dbReference type="EMBL" id="CP053923">
    <property type="protein sequence ID" value="QNT70158.1"/>
    <property type="molecule type" value="Genomic_DNA"/>
</dbReference>
<reference evidence="5 6" key="1">
    <citation type="submission" date="2020-05" db="EMBL/GenBank/DDBJ databases">
        <title>Complete closed genome sequence of Defluviicoccus vanus.</title>
        <authorList>
            <person name="Bessarab I."/>
            <person name="Arumugam K."/>
            <person name="Maszenan A.M."/>
            <person name="Seviour R.J."/>
            <person name="Williams R.B."/>
        </authorList>
    </citation>
    <scope>NUCLEOTIDE SEQUENCE [LARGE SCALE GENOMIC DNA]</scope>
    <source>
        <strain evidence="5 6">Ben 114</strain>
    </source>
</reference>
<dbReference type="Pfam" id="PF13229">
    <property type="entry name" value="Beta_helix"/>
    <property type="match status" value="1"/>
</dbReference>
<dbReference type="InterPro" id="IPR012334">
    <property type="entry name" value="Pectin_lyas_fold"/>
</dbReference>
<evidence type="ECO:0000313" key="5">
    <source>
        <dbReference type="EMBL" id="QNT70158.1"/>
    </source>
</evidence>
<keyword evidence="2" id="KW-0677">Repeat</keyword>
<dbReference type="Proteomes" id="UP000516369">
    <property type="component" value="Chromosome"/>
</dbReference>
<dbReference type="PANTHER" id="PTHR22990">
    <property type="entry name" value="F-BOX ONLY PROTEIN"/>
    <property type="match status" value="1"/>
</dbReference>
<comment type="pathway">
    <text evidence="1">Protein modification; protein ubiquitination.</text>
</comment>
<dbReference type="InterPro" id="IPR022441">
    <property type="entry name" value="Para_beta_helix_rpt-2"/>
</dbReference>
<dbReference type="SMART" id="SM00710">
    <property type="entry name" value="PbH1"/>
    <property type="match status" value="6"/>
</dbReference>
<proteinExistence type="predicted"/>
<dbReference type="NCBIfam" id="TIGR03804">
    <property type="entry name" value="para_beta_helix"/>
    <property type="match status" value="2"/>
</dbReference>
<evidence type="ECO:0000256" key="2">
    <source>
        <dbReference type="ARBA" id="ARBA00022737"/>
    </source>
</evidence>